<dbReference type="PRINTS" id="PR00701">
    <property type="entry name" value="60KDINNERMP"/>
</dbReference>
<evidence type="ECO:0000256" key="6">
    <source>
        <dbReference type="ARBA" id="ARBA00022692"/>
    </source>
</evidence>
<dbReference type="EMBL" id="CP006911">
    <property type="protein sequence ID" value="ALE01186.1"/>
    <property type="molecule type" value="Genomic_DNA"/>
</dbReference>
<comment type="subunit">
    <text evidence="13">Interacts with the Sec translocase complex via SecD. Specifically interacts with transmembrane segments of nascent integral membrane proteins during membrane integration.</text>
</comment>
<dbReference type="GO" id="GO:0005886">
    <property type="term" value="C:plasma membrane"/>
    <property type="evidence" value="ECO:0007669"/>
    <property type="project" value="UniProtKB-SubCell"/>
</dbReference>
<evidence type="ECO:0000259" key="15">
    <source>
        <dbReference type="Pfam" id="PF14849"/>
    </source>
</evidence>
<dbReference type="GO" id="GO:0051205">
    <property type="term" value="P:protein insertion into membrane"/>
    <property type="evidence" value="ECO:0007669"/>
    <property type="project" value="TreeGrafter"/>
</dbReference>
<dbReference type="Pfam" id="PF02096">
    <property type="entry name" value="60KD_IMP"/>
    <property type="match status" value="1"/>
</dbReference>
<gene>
    <name evidence="13" type="primary">yidC</name>
    <name evidence="16" type="ORF">W908_00315</name>
</gene>
<feature type="domain" description="Membrane insertase YidC/Oxa/ALB C-terminal" evidence="14">
    <location>
        <begin position="366"/>
        <end position="543"/>
    </location>
</feature>
<keyword evidence="9 13" id="KW-0472">Membrane</keyword>
<comment type="similarity">
    <text evidence="2 13">Belongs to the OXA1/ALB3/YidC family. Type 1 subfamily.</text>
</comment>
<keyword evidence="8 13" id="KW-1133">Transmembrane helix</keyword>
<feature type="transmembrane region" description="Helical" evidence="13">
    <location>
        <begin position="429"/>
        <end position="451"/>
    </location>
</feature>
<keyword evidence="5 13" id="KW-1003">Cell membrane</keyword>
<keyword evidence="7 13" id="KW-0653">Protein transport</keyword>
<dbReference type="Proteomes" id="UP000068905">
    <property type="component" value="Chromosome"/>
</dbReference>
<comment type="subcellular location">
    <subcellularLocation>
        <location evidence="1">Cell inner membrane</location>
        <topology evidence="1">Multi-pass membrane protein</topology>
    </subcellularLocation>
    <subcellularLocation>
        <location evidence="13">Cell membrane</location>
        <topology evidence="13">Multi-pass membrane protein</topology>
    </subcellularLocation>
</comment>
<organism evidence="16 17">
    <name type="scientific">Candidatus Pseudothioglobus singularis PS1</name>
    <dbReference type="NCBI Taxonomy" id="1125411"/>
    <lineage>
        <taxon>Bacteria</taxon>
        <taxon>Pseudomonadati</taxon>
        <taxon>Pseudomonadota</taxon>
        <taxon>Gammaproteobacteria</taxon>
        <taxon>Candidatus Pseudothioglobaceae</taxon>
        <taxon>Candidatus Pseudothioglobus</taxon>
    </lineage>
</organism>
<evidence type="ECO:0000256" key="4">
    <source>
        <dbReference type="ARBA" id="ARBA00022448"/>
    </source>
</evidence>
<feature type="domain" description="Membrane insertase YidC N-terminal" evidence="15">
    <location>
        <begin position="85"/>
        <end position="352"/>
    </location>
</feature>
<dbReference type="STRING" id="1125411.W908_00315"/>
<dbReference type="InterPro" id="IPR028055">
    <property type="entry name" value="YidC/Oxa/ALB_C"/>
</dbReference>
<evidence type="ECO:0000256" key="9">
    <source>
        <dbReference type="ARBA" id="ARBA00023136"/>
    </source>
</evidence>
<evidence type="ECO:0000259" key="14">
    <source>
        <dbReference type="Pfam" id="PF02096"/>
    </source>
</evidence>
<dbReference type="InterPro" id="IPR047196">
    <property type="entry name" value="YidC_ALB_C"/>
</dbReference>
<dbReference type="Gene3D" id="2.70.98.90">
    <property type="match status" value="1"/>
</dbReference>
<reference evidence="16 17" key="1">
    <citation type="journal article" date="2015" name="Genome Announc.">
        <title>Genome Sequence of 'Candidatus Thioglobus singularis' Strain PS1, a Mixotroph from the SUP05 Clade of Marine Gammaproteobacteria.</title>
        <authorList>
            <person name="Marshall K.T."/>
            <person name="Morris R.M."/>
        </authorList>
    </citation>
    <scope>NUCLEOTIDE SEQUENCE [LARGE SCALE GENOMIC DNA]</scope>
    <source>
        <strain evidence="16 17">PS1</strain>
    </source>
</reference>
<evidence type="ECO:0000256" key="7">
    <source>
        <dbReference type="ARBA" id="ARBA00022927"/>
    </source>
</evidence>
<dbReference type="NCBIfam" id="TIGR03592">
    <property type="entry name" value="yidC_oxa1_cterm"/>
    <property type="match status" value="1"/>
</dbReference>
<evidence type="ECO:0000256" key="2">
    <source>
        <dbReference type="ARBA" id="ARBA00010527"/>
    </source>
</evidence>
<dbReference type="CDD" id="cd20070">
    <property type="entry name" value="5TM_YidC_Alb3"/>
    <property type="match status" value="1"/>
</dbReference>
<dbReference type="OrthoDB" id="9780552at2"/>
<dbReference type="InterPro" id="IPR038221">
    <property type="entry name" value="YidC_periplasmic_sf"/>
</dbReference>
<keyword evidence="4 13" id="KW-0813">Transport</keyword>
<comment type="caution">
    <text evidence="13">Lacks conserved residue(s) required for the propagation of feature annotation.</text>
</comment>
<dbReference type="NCBIfam" id="NF002352">
    <property type="entry name" value="PRK01318.1-3"/>
    <property type="match status" value="1"/>
</dbReference>
<evidence type="ECO:0000256" key="11">
    <source>
        <dbReference type="ARBA" id="ARBA00033245"/>
    </source>
</evidence>
<evidence type="ECO:0000256" key="10">
    <source>
        <dbReference type="ARBA" id="ARBA00023186"/>
    </source>
</evidence>
<sequence>MNTQKLFLFIAIFLTVFLLWDKWELTQSTDANGNVISQTQLIDNSSLSEKTDIPLASDVPVAEVSISDDSTPSVSESNINSAYTTVVTDLLTVQISHKGGTIISAYLNEYPNSLNSEDKFQLLSNSPDNIFHAQSGLIPAEQMPTHQDEYFSERQDYFLQGGNELVVPLKWTGSNGLSVTKNFRFKPNSYIIEVDYEISNNSSSDQVVSSYTQLAHGTPQKSGNFMMGMQNFNGGAVYNDEEIFEKIDFEDFDSTPKMVSVGGWAAMIQHYFFTAWIPNEKEKHTFSTKSSRNNYLLTTVNPGVSIAAGTTTNIGKNQLYIGPKEHVRLEQLAPGLDKTVDYGFLFIVAKPLSVFLHWIYSFVQNWAISIILVTLAIKLAFYKLSEKSFRSMAGMKKLAPRLQKIKETYEGDKQKIGKKTMELYRTEKINPAAGCLPILVQIPVFISIYWVLIEMVELRQTPFLYLPDLAAKDPFFILPLIMGASMWFQQRLNPPPADPIQARIMQMLPVVFTVFFLWFPSGLVLYWVTNNVLSIAQQVYINKKING</sequence>
<dbReference type="GO" id="GO:0032977">
    <property type="term" value="F:membrane insertase activity"/>
    <property type="evidence" value="ECO:0007669"/>
    <property type="project" value="InterPro"/>
</dbReference>
<evidence type="ECO:0000313" key="17">
    <source>
        <dbReference type="Proteomes" id="UP000068905"/>
    </source>
</evidence>
<accession>A0A0M5KZY4</accession>
<dbReference type="PANTHER" id="PTHR12428:SF65">
    <property type="entry name" value="CYTOCHROME C OXIDASE ASSEMBLY PROTEIN COX18, MITOCHONDRIAL"/>
    <property type="match status" value="1"/>
</dbReference>
<feature type="transmembrane region" description="Helical" evidence="13">
    <location>
        <begin position="508"/>
        <end position="528"/>
    </location>
</feature>
<dbReference type="PRINTS" id="PR01900">
    <property type="entry name" value="YIDCPROTEIN"/>
</dbReference>
<feature type="transmembrane region" description="Helical" evidence="13">
    <location>
        <begin position="366"/>
        <end position="385"/>
    </location>
</feature>
<dbReference type="PATRIC" id="fig|1125411.7.peg.62"/>
<dbReference type="InterPro" id="IPR001708">
    <property type="entry name" value="YidC/ALB3/OXA1/COX18"/>
</dbReference>
<evidence type="ECO:0000256" key="13">
    <source>
        <dbReference type="HAMAP-Rule" id="MF_01810"/>
    </source>
</evidence>
<protein>
    <recommendedName>
        <fullName evidence="3 13">Membrane protein insertase YidC</fullName>
    </recommendedName>
    <alternativeName>
        <fullName evidence="12 13">Foldase YidC</fullName>
    </alternativeName>
    <alternativeName>
        <fullName evidence="11 13">Membrane integrase YidC</fullName>
    </alternativeName>
    <alternativeName>
        <fullName evidence="13">Membrane protein YidC</fullName>
    </alternativeName>
</protein>
<keyword evidence="6 13" id="KW-0812">Transmembrane</keyword>
<dbReference type="RefSeq" id="WP_053819482.1">
    <property type="nucleotide sequence ID" value="NZ_CP006911.1"/>
</dbReference>
<dbReference type="KEGG" id="tsn:W908_00315"/>
<dbReference type="Pfam" id="PF14849">
    <property type="entry name" value="YidC_periplas"/>
    <property type="match status" value="1"/>
</dbReference>
<proteinExistence type="inferred from homology"/>
<keyword evidence="17" id="KW-1185">Reference proteome</keyword>
<dbReference type="AlphaFoldDB" id="A0A0M5KZY4"/>
<dbReference type="HAMAP" id="MF_01810">
    <property type="entry name" value="YidC_type1"/>
    <property type="match status" value="1"/>
</dbReference>
<evidence type="ECO:0000256" key="12">
    <source>
        <dbReference type="ARBA" id="ARBA00033342"/>
    </source>
</evidence>
<evidence type="ECO:0000256" key="3">
    <source>
        <dbReference type="ARBA" id="ARBA00015325"/>
    </source>
</evidence>
<dbReference type="GO" id="GO:0015031">
    <property type="term" value="P:protein transport"/>
    <property type="evidence" value="ECO:0007669"/>
    <property type="project" value="UniProtKB-KW"/>
</dbReference>
<dbReference type="InterPro" id="IPR028053">
    <property type="entry name" value="Membr_insert_YidC_N"/>
</dbReference>
<evidence type="ECO:0000313" key="16">
    <source>
        <dbReference type="EMBL" id="ALE01186.1"/>
    </source>
</evidence>
<dbReference type="PANTHER" id="PTHR12428">
    <property type="entry name" value="OXA1"/>
    <property type="match status" value="1"/>
</dbReference>
<evidence type="ECO:0000256" key="1">
    <source>
        <dbReference type="ARBA" id="ARBA00004429"/>
    </source>
</evidence>
<keyword evidence="10 13" id="KW-0143">Chaperone</keyword>
<evidence type="ECO:0000256" key="5">
    <source>
        <dbReference type="ARBA" id="ARBA00022475"/>
    </source>
</evidence>
<dbReference type="CDD" id="cd19961">
    <property type="entry name" value="EcYidC-like_peri"/>
    <property type="match status" value="1"/>
</dbReference>
<evidence type="ECO:0000256" key="8">
    <source>
        <dbReference type="ARBA" id="ARBA00022989"/>
    </source>
</evidence>
<comment type="function">
    <text evidence="13">Required for the insertion and/or proper folding and/or complex formation of integral membrane proteins into the membrane. Involved in integration of membrane proteins that insert both dependently and independently of the Sec translocase complex, as well as at least some lipoproteins. Aids folding of multispanning membrane proteins.</text>
</comment>
<name>A0A0M5KZY4_9GAMM</name>
<dbReference type="InterPro" id="IPR019998">
    <property type="entry name" value="Membr_insert_YidC"/>
</dbReference>
<dbReference type="NCBIfam" id="TIGR03593">
    <property type="entry name" value="yidC_nterm"/>
    <property type="match status" value="1"/>
</dbReference>